<proteinExistence type="predicted"/>
<evidence type="ECO:0000313" key="1">
    <source>
        <dbReference type="EMBL" id="KJZ46098.1"/>
    </source>
</evidence>
<sequence>MTDALDTLASDFRLHELFGDGQLATATQIWILEIERAGSAELRFLYGRSLPGTHQSHKWSGTSSSKTPVYDGCSAKTHALTLYTSTQQLKIFLKHFLSGATLHAASQLADIQLDDKLNSKVGATLFGGNPVARPVMHLPTRDFFQFRTSRLSPTNYASVDSAAISSDSKSETFNMAEGSDRKIAEAACQSLNADTGLDFAALDAWRIGDFEFICIPGQNRAEKSKYDITLKGDDASLKLSEPMTHDASDLLVVVNAYSADSVLATHTARLDKHEKYPLKHGFRLEAFEKQICTSFTLEIYALNDLGDSFLVLQTGNYFVRSMNLNMQMVEPIRSNEKLSWLEKRVPPKEQAKLQATARVGRALRDSRSQLGGHTADPWVALNSATETTMKQLCPKTSKGRFFLTLTDSGGTSRIQLTEWLRKIFENHHDAQIAWFDPFMEDAGIDLLHRMGTAAGDYLIITTEKESKDDGKAGADQPNRIQNLLNQCTGWGNGYFGNVRLKVLAVPESKIHDRMILIRSASGRPLAGYQLSNSIQRANDNYPLLATPIPLDVMPHVFEYCDQIIQSTLHGEGKKVPTAKLIFDSTSFIKSEKEDEEPKGLNHRSCFTDAPRAGDVLAWWLDDLEFAGLSGAELMNQLEAKGKIKDGKLNPEMFESIPAKFWTEGLPLEDFHSAWDALGHVLAHCQAGQLYTEERKPFPQALQSALLEHLNPARQGALQPRARKALLDLEHYRSQDLTKLLLSTDDPDAAFRYSPPDISWSDYYALKLLWSHAPQALVSWLSEVCAQHVKGLRPNVLVIEVFKHICLSIGFDKHPVQIEALLQSETSIVTWVGLHAFKDAINKGAWGVETLGLIDQVTPAGAHRTILCWLINEANYEESDVKHQLISKLTQSLQGPLSDQELQDILQPVRGRLGRLHHFTPWILESLLLPMLEQKTVDTAQVSREWFNELASQWRGSLKDNNSLYFKLEADGAFTDELATLTRYLAPEDQKAIVAELWKIFNALARTIRQPFSAQVSWQSHIRAHEVNLWLYALARRIDALVDVDASPSLAELLLESEEIIDRLPDSYRDYATSTELLTYMKGDPDQLKSHSLGHTIHKAITSGQ</sequence>
<gene>
    <name evidence="1" type="ORF">VC35_13355</name>
</gene>
<dbReference type="PATRIC" id="fig|294.132.peg.1434"/>
<name>A0A0F4TNR5_PSEFL</name>
<comment type="caution">
    <text evidence="1">The sequence shown here is derived from an EMBL/GenBank/DDBJ whole genome shotgun (WGS) entry which is preliminary data.</text>
</comment>
<dbReference type="OrthoDB" id="8428218at2"/>
<dbReference type="NCBIfam" id="NF040699">
    <property type="entry name" value="VPA1262_fam"/>
    <property type="match status" value="1"/>
</dbReference>
<protein>
    <submittedName>
        <fullName evidence="1">Uncharacterized protein</fullName>
    </submittedName>
</protein>
<dbReference type="Proteomes" id="UP000033588">
    <property type="component" value="Unassembled WGS sequence"/>
</dbReference>
<dbReference type="EMBL" id="LACC01000015">
    <property type="protein sequence ID" value="KJZ46098.1"/>
    <property type="molecule type" value="Genomic_DNA"/>
</dbReference>
<accession>A0A0F4TNR5</accession>
<dbReference type="RefSeq" id="WP_046040653.1">
    <property type="nucleotide sequence ID" value="NZ_LACC01000015.1"/>
</dbReference>
<dbReference type="AlphaFoldDB" id="A0A0F4TNR5"/>
<reference evidence="1 2" key="1">
    <citation type="submission" date="2015-03" db="EMBL/GenBank/DDBJ databases">
        <title>Comparative genomics of Pseudomonas insights into diversity of traits involved in vanlence and defense.</title>
        <authorList>
            <person name="Qin Y."/>
        </authorList>
    </citation>
    <scope>NUCLEOTIDE SEQUENCE [LARGE SCALE GENOMIC DNA]</scope>
    <source>
        <strain evidence="1 2">C8</strain>
    </source>
</reference>
<dbReference type="NCBIfam" id="NF040700">
    <property type="entry name" value="VPA1262_N_dom"/>
    <property type="match status" value="1"/>
</dbReference>
<evidence type="ECO:0000313" key="2">
    <source>
        <dbReference type="Proteomes" id="UP000033588"/>
    </source>
</evidence>
<organism evidence="1 2">
    <name type="scientific">Pseudomonas fluorescens</name>
    <dbReference type="NCBI Taxonomy" id="294"/>
    <lineage>
        <taxon>Bacteria</taxon>
        <taxon>Pseudomonadati</taxon>
        <taxon>Pseudomonadota</taxon>
        <taxon>Gammaproteobacteria</taxon>
        <taxon>Pseudomonadales</taxon>
        <taxon>Pseudomonadaceae</taxon>
        <taxon>Pseudomonas</taxon>
    </lineage>
</organism>